<dbReference type="AlphaFoldDB" id="A0AAE9THK2"/>
<reference evidence="1" key="1">
    <citation type="submission" date="2022-11" db="EMBL/GenBank/DDBJ databases">
        <authorList>
            <person name="Vasilchenko N.G."/>
            <person name="Prazdnova E.V."/>
            <person name="Gorovtsov A.V."/>
            <person name="Chistyakov V.A."/>
            <person name="Pak M.L."/>
        </authorList>
    </citation>
    <scope>NUCLEOTIDE SEQUENCE</scope>
    <source>
        <strain evidence="1">R 4.5</strain>
    </source>
</reference>
<evidence type="ECO:0000313" key="1">
    <source>
        <dbReference type="EMBL" id="UZP76420.1"/>
    </source>
</evidence>
<accession>A0AAE9THK2</accession>
<protein>
    <submittedName>
        <fullName evidence="1">Uncharacterized protein</fullName>
    </submittedName>
</protein>
<name>A0AAE9THK2_PAEPO</name>
<gene>
    <name evidence="1" type="ORF">MF626_05285</name>
</gene>
<organism evidence="1">
    <name type="scientific">Paenibacillus polymyxa</name>
    <name type="common">Bacillus polymyxa</name>
    <dbReference type="NCBI Taxonomy" id="1406"/>
    <lineage>
        <taxon>Bacteria</taxon>
        <taxon>Bacillati</taxon>
        <taxon>Bacillota</taxon>
        <taxon>Bacilli</taxon>
        <taxon>Bacillales</taxon>
        <taxon>Paenibacillaceae</taxon>
        <taxon>Paenibacillus</taxon>
    </lineage>
</organism>
<proteinExistence type="predicted"/>
<dbReference type="EMBL" id="CP097770">
    <property type="protein sequence ID" value="UZP76420.1"/>
    <property type="molecule type" value="Genomic_DNA"/>
</dbReference>
<sequence length="587" mass="68969">MIPQSDLDEYIKLKALNIVPKRKSTPKKNKEEIIEKFTKHNLIPEILEKINRIPIPNYLLQTKKLYKSYAEMRIASLGGRPTYIKGECRRITAVYETIISKLPKNCLDLSEEEIRNIIQDESLPISYRNVANRFFHYSFQTLGMKREKMFVIRQKGKKFTEKDIYEPEIYFEYIHYVKKVPLHTKEAIKSQYYSNMWLFILMHLMDAWRPSDIVNELPALDLDELGIHHLEWFISNELGVEQAQQVINQVYVKTRHSSASKTKALLTFLVPLDMILAAGTSFLINELHRRQNQDSFLMQTLITNALNAKKPTHRHLAFFKFNEKLRNFQSITMIRSTMTYLFNSIIDSAPDPELALSYTMSLRSHERQESTAVYVQSTNLDGSTNRVSVNLLNRGHFGWLFNFMIRQIITTQELNPTVEERTMLISSIRQDLTPIQLENWAAFIRKNNESRDTLTTKLLSLSHNELIDIFRKIIRGECTSKDAQGQCFTFPKCDKTHLQSCFYCENFIPQLYLLFQLKHEIIRLYQSIKKTDHLTVILRDSNFLKKLLTILNEAVSFYGESYVNSFIDLHEVRNNVFEIKDRLFAEK</sequence>